<evidence type="ECO:0000256" key="1">
    <source>
        <dbReference type="SAM" id="Phobius"/>
    </source>
</evidence>
<name>A0ABP1BFM8_9BRYO</name>
<dbReference type="Pfam" id="PF03407">
    <property type="entry name" value="Nucleotid_trans"/>
    <property type="match status" value="1"/>
</dbReference>
<gene>
    <name evidence="3" type="ORF">CSSPJE1EN2_LOCUS16354</name>
</gene>
<dbReference type="Proteomes" id="UP001497522">
    <property type="component" value="Chromosome 3"/>
</dbReference>
<accession>A0ABP1BFM8</accession>
<dbReference type="InterPro" id="IPR005069">
    <property type="entry name" value="Nucl-diP-sugar_transferase"/>
</dbReference>
<protein>
    <recommendedName>
        <fullName evidence="2">Nucleotide-diphospho-sugar transferase domain-containing protein</fullName>
    </recommendedName>
</protein>
<dbReference type="PANTHER" id="PTHR46038">
    <property type="entry name" value="EXPRESSED PROTEIN-RELATED"/>
    <property type="match status" value="1"/>
</dbReference>
<feature type="domain" description="Nucleotide-diphospho-sugar transferase" evidence="2">
    <location>
        <begin position="114"/>
        <end position="304"/>
    </location>
</feature>
<evidence type="ECO:0000313" key="4">
    <source>
        <dbReference type="Proteomes" id="UP001497522"/>
    </source>
</evidence>
<dbReference type="InterPro" id="IPR044821">
    <property type="entry name" value="At1g28695/At4g15970-like"/>
</dbReference>
<organism evidence="3 4">
    <name type="scientific">Sphagnum jensenii</name>
    <dbReference type="NCBI Taxonomy" id="128206"/>
    <lineage>
        <taxon>Eukaryota</taxon>
        <taxon>Viridiplantae</taxon>
        <taxon>Streptophyta</taxon>
        <taxon>Embryophyta</taxon>
        <taxon>Bryophyta</taxon>
        <taxon>Sphagnophytina</taxon>
        <taxon>Sphagnopsida</taxon>
        <taxon>Sphagnales</taxon>
        <taxon>Sphagnaceae</taxon>
        <taxon>Sphagnum</taxon>
    </lineage>
</organism>
<reference evidence="3" key="1">
    <citation type="submission" date="2024-03" db="EMBL/GenBank/DDBJ databases">
        <authorList>
            <consortium name="ELIXIR-Norway"/>
            <consortium name="Elixir Norway"/>
        </authorList>
    </citation>
    <scope>NUCLEOTIDE SEQUENCE</scope>
</reference>
<feature type="transmembrane region" description="Helical" evidence="1">
    <location>
        <begin position="12"/>
        <end position="31"/>
    </location>
</feature>
<dbReference type="EMBL" id="OZ023704">
    <property type="protein sequence ID" value="CAK9873882.1"/>
    <property type="molecule type" value="Genomic_DNA"/>
</dbReference>
<evidence type="ECO:0000313" key="3">
    <source>
        <dbReference type="EMBL" id="CAK9873882.1"/>
    </source>
</evidence>
<keyword evidence="1" id="KW-0472">Membrane</keyword>
<keyword evidence="1" id="KW-0812">Transmembrane</keyword>
<keyword evidence="4" id="KW-1185">Reference proteome</keyword>
<keyword evidence="1" id="KW-1133">Transmembrane helix</keyword>
<dbReference type="PANTHER" id="PTHR46038:SF38">
    <property type="entry name" value="GLYCOSYLTRANSFERASE-RELATED"/>
    <property type="match status" value="1"/>
</dbReference>
<sequence length="318" mass="37031">MPQFGLKLGVRRVLITTLLAPLVGIPIVFMFHEPAALHLQSILDNFNSQLGMDTLTEIPQLSFWEHKRLGDLLKKASMPNKTVILTPLNHAWVTAGMIDLYFESFREGENIQELVNHIVIVAVDKPAYDNCTQIHPHCFMLRTNGGDFSGEKVYMSEDYLKMTWRKIKFLQNVLEMGYNFIFSDADILWFRNPFTHLVEDFDVQMTVDHWTDPNTGFMYAVSNNRTINLFKTWYDSRERQLGVHEQDNLRKILEEKSIQDTGLKLRLLDVFIFSGHCQDSNNWLQICTMHANCVIGLGEKMEFLRMTFNIWKQFKASL</sequence>
<proteinExistence type="predicted"/>
<evidence type="ECO:0000259" key="2">
    <source>
        <dbReference type="Pfam" id="PF03407"/>
    </source>
</evidence>